<dbReference type="SUPFAM" id="SSF54001">
    <property type="entry name" value="Cysteine proteinases"/>
    <property type="match status" value="1"/>
</dbReference>
<name>A0A8H6HFV4_9AGAR</name>
<evidence type="ECO:0000313" key="1">
    <source>
        <dbReference type="EMBL" id="KAF6745507.1"/>
    </source>
</evidence>
<keyword evidence="2" id="KW-1185">Reference proteome</keyword>
<protein>
    <submittedName>
        <fullName evidence="1">Uncharacterized protein</fullName>
    </submittedName>
</protein>
<dbReference type="InterPro" id="IPR017853">
    <property type="entry name" value="GH"/>
</dbReference>
<dbReference type="Gene3D" id="3.20.20.80">
    <property type="entry name" value="Glycosidases"/>
    <property type="match status" value="1"/>
</dbReference>
<gene>
    <name evidence="1" type="ORF">DFP72DRAFT_1077473</name>
</gene>
<accession>A0A8H6HFV4</accession>
<organism evidence="1 2">
    <name type="scientific">Ephemerocybe angulata</name>
    <dbReference type="NCBI Taxonomy" id="980116"/>
    <lineage>
        <taxon>Eukaryota</taxon>
        <taxon>Fungi</taxon>
        <taxon>Dikarya</taxon>
        <taxon>Basidiomycota</taxon>
        <taxon>Agaricomycotina</taxon>
        <taxon>Agaricomycetes</taxon>
        <taxon>Agaricomycetidae</taxon>
        <taxon>Agaricales</taxon>
        <taxon>Agaricineae</taxon>
        <taxon>Psathyrellaceae</taxon>
        <taxon>Ephemerocybe</taxon>
    </lineage>
</organism>
<dbReference type="SUPFAM" id="SSF51445">
    <property type="entry name" value="(Trans)glycosidases"/>
    <property type="match status" value="1"/>
</dbReference>
<dbReference type="OrthoDB" id="10506028at2759"/>
<dbReference type="AlphaFoldDB" id="A0A8H6HFV4"/>
<comment type="caution">
    <text evidence="1">The sequence shown here is derived from an EMBL/GenBank/DDBJ whole genome shotgun (WGS) entry which is preliminary data.</text>
</comment>
<dbReference type="InterPro" id="IPR038765">
    <property type="entry name" value="Papain-like_cys_pep_sf"/>
</dbReference>
<proteinExistence type="predicted"/>
<reference evidence="1 2" key="1">
    <citation type="submission" date="2020-07" db="EMBL/GenBank/DDBJ databases">
        <title>Comparative genomics of pyrophilous fungi reveals a link between fire events and developmental genes.</title>
        <authorList>
            <consortium name="DOE Joint Genome Institute"/>
            <person name="Steindorff A.S."/>
            <person name="Carver A."/>
            <person name="Calhoun S."/>
            <person name="Stillman K."/>
            <person name="Liu H."/>
            <person name="Lipzen A."/>
            <person name="Pangilinan J."/>
            <person name="Labutti K."/>
            <person name="Bruns T.D."/>
            <person name="Grigoriev I.V."/>
        </authorList>
    </citation>
    <scope>NUCLEOTIDE SEQUENCE [LARGE SCALE GENOMIC DNA]</scope>
    <source>
        <strain evidence="1 2">CBS 144469</strain>
    </source>
</reference>
<evidence type="ECO:0000313" key="2">
    <source>
        <dbReference type="Proteomes" id="UP000521943"/>
    </source>
</evidence>
<sequence length="446" mass="50523">MISILLPLPPLSPLLSPAVVVTLFIDLHAAPGKQNTDSHSGTSNHTNFFNDPHNLRRGLYAISSLTHLLSTLFRVPEPLLNNVICIELLNELALQTTRFCESGTSTSSQKLTPLYPQGRNFYNYDLFAVISRTGALDHGRYIAFVIWPQTNELYCFDYKALNNLLDMFNMENMIETAVEDYIDAATTRDRGVKARENALIEYKNALNPAWVATLPVEDQGNVSLFLDKSARYEESIRVVVDMDASLQSSKDRLHRLKYVLIDTFSDPVPWYTYKDTVFSRTSPLPPLPSSLVSPFFSLHCPHYFMYPMLDLNKSTTAGRLCTWEGIESVLDDAVSIRIASTDLLVESLGAEQEVLDLYIASIKALTYDWKIGIKSKDLVTLLQARSLYNESVKRTNDYIATLLRLDRQFEDISNVVLNMYEHPTTRERLIPPPPITGYRYSSSKLV</sequence>
<dbReference type="Proteomes" id="UP000521943">
    <property type="component" value="Unassembled WGS sequence"/>
</dbReference>
<dbReference type="EMBL" id="JACGCI010000105">
    <property type="protein sequence ID" value="KAF6745507.1"/>
    <property type="molecule type" value="Genomic_DNA"/>
</dbReference>